<feature type="region of interest" description="Disordered" evidence="1">
    <location>
        <begin position="1"/>
        <end position="46"/>
    </location>
</feature>
<accession>A0A8D2G4A1</accession>
<evidence type="ECO:0000256" key="1">
    <source>
        <dbReference type="SAM" id="MobiDB-lite"/>
    </source>
</evidence>
<evidence type="ECO:0000313" key="2">
    <source>
        <dbReference type="Ensembl" id="ENSTGEP00000030294.1"/>
    </source>
</evidence>
<reference evidence="2" key="3">
    <citation type="submission" date="2025-09" db="UniProtKB">
        <authorList>
            <consortium name="Ensembl"/>
        </authorList>
    </citation>
    <scope>IDENTIFICATION</scope>
</reference>
<sequence>MSPAASPGLRRWLDTPRLLRAGRPPGLRLGGPPGDSPAQLGPLHRRQVRDRRVLLPEQTVHFGCSRCRVAAPRTPQSIRVSASRLVSPYGVPLGMTRAHEESQGERQEASPGVPRGAPRAAGFGPRPHGAGAAGEWSARAPRRALCRPGWSAVARSRLTASSASRVHAILLPQPPE</sequence>
<dbReference type="AlphaFoldDB" id="A0A8D2G4A1"/>
<reference evidence="2" key="1">
    <citation type="submission" date="2018-05" db="EMBL/GenBank/DDBJ databases">
        <title>Whole genome of Theropithecus gelada.</title>
        <authorList>
            <person name="Chiou K.L."/>
            <person name="Snyder-Mackler N."/>
        </authorList>
    </citation>
    <scope>NUCLEOTIDE SEQUENCE [LARGE SCALE GENOMIC DNA]</scope>
</reference>
<protein>
    <submittedName>
        <fullName evidence="2">Uncharacterized protein</fullName>
    </submittedName>
</protein>
<reference evidence="2" key="2">
    <citation type="submission" date="2025-08" db="UniProtKB">
        <authorList>
            <consortium name="Ensembl"/>
        </authorList>
    </citation>
    <scope>IDENTIFICATION</scope>
</reference>
<proteinExistence type="predicted"/>
<keyword evidence="3" id="KW-1185">Reference proteome</keyword>
<name>A0A8D2G4A1_THEGE</name>
<dbReference type="Proteomes" id="UP000694411">
    <property type="component" value="Chromosome 7b"/>
</dbReference>
<feature type="region of interest" description="Disordered" evidence="1">
    <location>
        <begin position="95"/>
        <end position="138"/>
    </location>
</feature>
<feature type="compositionally biased region" description="Low complexity" evidence="1">
    <location>
        <begin position="16"/>
        <end position="27"/>
    </location>
</feature>
<dbReference type="Ensembl" id="ENSTGET00000036030.1">
    <property type="protein sequence ID" value="ENSTGEP00000030294.1"/>
    <property type="gene ID" value="ENSTGEG00000024323.1"/>
</dbReference>
<feature type="compositionally biased region" description="Basic and acidic residues" evidence="1">
    <location>
        <begin position="97"/>
        <end position="108"/>
    </location>
</feature>
<organism evidence="2 3">
    <name type="scientific">Theropithecus gelada</name>
    <name type="common">Gelada baboon</name>
    <dbReference type="NCBI Taxonomy" id="9565"/>
    <lineage>
        <taxon>Eukaryota</taxon>
        <taxon>Metazoa</taxon>
        <taxon>Chordata</taxon>
        <taxon>Craniata</taxon>
        <taxon>Vertebrata</taxon>
        <taxon>Euteleostomi</taxon>
        <taxon>Mammalia</taxon>
        <taxon>Eutheria</taxon>
        <taxon>Euarchontoglires</taxon>
        <taxon>Primates</taxon>
        <taxon>Haplorrhini</taxon>
        <taxon>Catarrhini</taxon>
        <taxon>Cercopithecidae</taxon>
        <taxon>Cercopithecinae</taxon>
        <taxon>Theropithecus</taxon>
    </lineage>
</organism>
<evidence type="ECO:0000313" key="3">
    <source>
        <dbReference type="Proteomes" id="UP000694411"/>
    </source>
</evidence>